<proteinExistence type="predicted"/>
<name>A0A7J7M218_9MAGN</name>
<protein>
    <submittedName>
        <fullName evidence="2">Uncharacterized protein</fullName>
    </submittedName>
</protein>
<feature type="region of interest" description="Disordered" evidence="1">
    <location>
        <begin position="25"/>
        <end position="70"/>
    </location>
</feature>
<evidence type="ECO:0000313" key="2">
    <source>
        <dbReference type="EMBL" id="KAF6148911.1"/>
    </source>
</evidence>
<organism evidence="2 3">
    <name type="scientific">Kingdonia uniflora</name>
    <dbReference type="NCBI Taxonomy" id="39325"/>
    <lineage>
        <taxon>Eukaryota</taxon>
        <taxon>Viridiplantae</taxon>
        <taxon>Streptophyta</taxon>
        <taxon>Embryophyta</taxon>
        <taxon>Tracheophyta</taxon>
        <taxon>Spermatophyta</taxon>
        <taxon>Magnoliopsida</taxon>
        <taxon>Ranunculales</taxon>
        <taxon>Circaeasteraceae</taxon>
        <taxon>Kingdonia</taxon>
    </lineage>
</organism>
<keyword evidence="3" id="KW-1185">Reference proteome</keyword>
<feature type="compositionally biased region" description="Polar residues" evidence="1">
    <location>
        <begin position="27"/>
        <end position="43"/>
    </location>
</feature>
<evidence type="ECO:0000313" key="3">
    <source>
        <dbReference type="Proteomes" id="UP000541444"/>
    </source>
</evidence>
<dbReference type="EMBL" id="JACGCM010001825">
    <property type="protein sequence ID" value="KAF6148911.1"/>
    <property type="molecule type" value="Genomic_DNA"/>
</dbReference>
<sequence>MAASRKSKSTLGFPEIRLHHHTKISHNHQATMGTQNQNTNTFTPKLPKPIEHRKESNTNLPKEITRMHNE</sequence>
<comment type="caution">
    <text evidence="2">The sequence shown here is derived from an EMBL/GenBank/DDBJ whole genome shotgun (WGS) entry which is preliminary data.</text>
</comment>
<evidence type="ECO:0000256" key="1">
    <source>
        <dbReference type="SAM" id="MobiDB-lite"/>
    </source>
</evidence>
<dbReference type="Proteomes" id="UP000541444">
    <property type="component" value="Unassembled WGS sequence"/>
</dbReference>
<reference evidence="2 3" key="1">
    <citation type="journal article" date="2020" name="IScience">
        <title>Genome Sequencing of the Endangered Kingdonia uniflora (Circaeasteraceae, Ranunculales) Reveals Potential Mechanisms of Evolutionary Specialization.</title>
        <authorList>
            <person name="Sun Y."/>
            <person name="Deng T."/>
            <person name="Zhang A."/>
            <person name="Moore M.J."/>
            <person name="Landis J.B."/>
            <person name="Lin N."/>
            <person name="Zhang H."/>
            <person name="Zhang X."/>
            <person name="Huang J."/>
            <person name="Zhang X."/>
            <person name="Sun H."/>
            <person name="Wang H."/>
        </authorList>
    </citation>
    <scope>NUCLEOTIDE SEQUENCE [LARGE SCALE GENOMIC DNA]</scope>
    <source>
        <strain evidence="2">TB1705</strain>
        <tissue evidence="2">Leaf</tissue>
    </source>
</reference>
<accession>A0A7J7M218</accession>
<dbReference type="AlphaFoldDB" id="A0A7J7M218"/>
<gene>
    <name evidence="2" type="ORF">GIB67_014282</name>
</gene>